<evidence type="ECO:0000259" key="3">
    <source>
        <dbReference type="Pfam" id="PF05569"/>
    </source>
</evidence>
<dbReference type="HOGENOM" id="CLU_522566_0_0_4"/>
<keyword evidence="1" id="KW-0472">Membrane</keyword>
<keyword evidence="1" id="KW-1133">Transmembrane helix</keyword>
<dbReference type="InterPro" id="IPR008756">
    <property type="entry name" value="Peptidase_M56"/>
</dbReference>
<dbReference type="Proteomes" id="UP000027604">
    <property type="component" value="Chromosome I"/>
</dbReference>
<feature type="transmembrane region" description="Helical" evidence="1">
    <location>
        <begin position="108"/>
        <end position="129"/>
    </location>
</feature>
<dbReference type="eggNOG" id="COG4219">
    <property type="taxonomic scope" value="Bacteria"/>
</dbReference>
<dbReference type="KEGG" id="jag:GJA_2581"/>
<keyword evidence="5" id="KW-1185">Reference proteome</keyword>
<evidence type="ECO:0000256" key="2">
    <source>
        <dbReference type="SAM" id="SignalP"/>
    </source>
</evidence>
<dbReference type="EMBL" id="HG322949">
    <property type="protein sequence ID" value="CDG83212.1"/>
    <property type="molecule type" value="Genomic_DNA"/>
</dbReference>
<feature type="chain" id="PRO_5004798586" evidence="2">
    <location>
        <begin position="22"/>
        <end position="526"/>
    </location>
</feature>
<feature type="transmembrane region" description="Helical" evidence="1">
    <location>
        <begin position="35"/>
        <end position="55"/>
    </location>
</feature>
<dbReference type="AlphaFoldDB" id="W0V7G8"/>
<dbReference type="eggNOG" id="COG0789">
    <property type="taxonomic scope" value="Bacteria"/>
</dbReference>
<feature type="transmembrane region" description="Helical" evidence="1">
    <location>
        <begin position="283"/>
        <end position="302"/>
    </location>
</feature>
<proteinExistence type="predicted"/>
<keyword evidence="2" id="KW-0732">Signal</keyword>
<evidence type="ECO:0000313" key="5">
    <source>
        <dbReference type="Proteomes" id="UP000027604"/>
    </source>
</evidence>
<gene>
    <name evidence="4" type="ORF">GJA_2581</name>
</gene>
<dbReference type="STRING" id="1349767.GJA_2581"/>
<dbReference type="InterPro" id="IPR052173">
    <property type="entry name" value="Beta-lactam_resp_regulator"/>
</dbReference>
<feature type="transmembrane region" description="Helical" evidence="1">
    <location>
        <begin position="194"/>
        <end position="215"/>
    </location>
</feature>
<name>W0V7G8_9BURK</name>
<dbReference type="Pfam" id="PF05569">
    <property type="entry name" value="Peptidase_M56"/>
    <property type="match status" value="1"/>
</dbReference>
<dbReference type="RefSeq" id="WP_038492499.1">
    <property type="nucleotide sequence ID" value="NZ_BCTH01000042.1"/>
</dbReference>
<evidence type="ECO:0000313" key="4">
    <source>
        <dbReference type="EMBL" id="CDG83212.1"/>
    </source>
</evidence>
<feature type="signal peptide" evidence="2">
    <location>
        <begin position="1"/>
        <end position="21"/>
    </location>
</feature>
<dbReference type="PANTHER" id="PTHR34978">
    <property type="entry name" value="POSSIBLE SENSOR-TRANSDUCER PROTEIN BLAR"/>
    <property type="match status" value="1"/>
</dbReference>
<reference evidence="4 5" key="1">
    <citation type="journal article" date="2015" name="Genome Announc.">
        <title>Genome Sequence of Mushroom Soft-Rot Pathogen Janthinobacterium agaricidamnosum.</title>
        <authorList>
            <person name="Graupner K."/>
            <person name="Lackner G."/>
            <person name="Hertweck C."/>
        </authorList>
    </citation>
    <scope>NUCLEOTIDE SEQUENCE [LARGE SCALE GENOMIC DNA]</scope>
    <source>
        <strain evidence="5">NBRC 102515 / DSM 9628</strain>
    </source>
</reference>
<dbReference type="OrthoDB" id="8708575at2"/>
<dbReference type="PATRIC" id="fig|1349767.4.peg.4311"/>
<dbReference type="CDD" id="cd07341">
    <property type="entry name" value="M56_BlaR1_MecR1_like"/>
    <property type="match status" value="1"/>
</dbReference>
<evidence type="ECO:0000256" key="1">
    <source>
        <dbReference type="SAM" id="Phobius"/>
    </source>
</evidence>
<feature type="domain" description="Peptidase M56" evidence="3">
    <location>
        <begin position="150"/>
        <end position="274"/>
    </location>
</feature>
<accession>W0V7G8</accession>
<sequence length="526" mass="57846">MMAWMTYTLSVTLLFCGAALAFESAARAWRIPGRWAWALAIAAALIVPAAGPVLFHAPRDYGATLPVSNVDAAHAAPYIGALPAQDGWLSLRQGADGAYVSDQALKTVWIGLSTATLLVFGGAALLLAWQRRGWQRNTVQGTDVLLSPAAGPAAIGFFQPRIVLPVWLMSAPPEQQRLVLAHEQSHLDARDPQLLMLALLAVVLMPWNLPLWWLLRRLRLAIEVDCDARVLKAGHDLQQYGLALLDVAQRRSGMLAGATGMAESGSALEQRIRLMGRRKRRGFSTPLCALLAVGMCAMVAQISPPAFAQEEFVPKMIPRMAVLLPEGMLDTFAGDYQLNDMQAAIVTRKDEQLSLLVSGQKPVLLQPMGDNAFISYQAPLQVRFKKDANGQTTSLTIRLGDDDRVATRISGEAMQQVYQRVAERVTGKKATEGGEPVLRRSIEVAFQGRFYPDDMTPQFAELLERHLPELRKSMAPYGPVLSTQFQGINTNGWDVYRAQHEHGVLDWAILFDAHGKVIDTRYQPVQ</sequence>
<dbReference type="PANTHER" id="PTHR34978:SF3">
    <property type="entry name" value="SLR0241 PROTEIN"/>
    <property type="match status" value="1"/>
</dbReference>
<keyword evidence="1" id="KW-0812">Transmembrane</keyword>
<organism evidence="4 5">
    <name type="scientific">Janthinobacterium agaricidamnosum NBRC 102515 = DSM 9628</name>
    <dbReference type="NCBI Taxonomy" id="1349767"/>
    <lineage>
        <taxon>Bacteria</taxon>
        <taxon>Pseudomonadati</taxon>
        <taxon>Pseudomonadota</taxon>
        <taxon>Betaproteobacteria</taxon>
        <taxon>Burkholderiales</taxon>
        <taxon>Oxalobacteraceae</taxon>
        <taxon>Janthinobacterium</taxon>
    </lineage>
</organism>
<protein>
    <submittedName>
        <fullName evidence="4">BlaR1 peptidase M56 family protein</fullName>
    </submittedName>
</protein>